<proteinExistence type="predicted"/>
<sequence length="49" mass="5220">MLLPELDEPLEVRFWTTSAEVAARAVTAARRGTGECGRSDGEALKDVSG</sequence>
<keyword evidence="2" id="KW-1185">Reference proteome</keyword>
<gene>
    <name evidence="1" type="ORF">HD593_004462</name>
</gene>
<comment type="caution">
    <text evidence="1">The sequence shown here is derived from an EMBL/GenBank/DDBJ whole genome shotgun (WGS) entry which is preliminary data.</text>
</comment>
<dbReference type="EMBL" id="JACHMI010000001">
    <property type="protein sequence ID" value="MBB6549667.1"/>
    <property type="molecule type" value="Genomic_DNA"/>
</dbReference>
<name>A0A7X0NUA1_9ACTN</name>
<organism evidence="1 2">
    <name type="scientific">Nonomuraea rubra</name>
    <dbReference type="NCBI Taxonomy" id="46180"/>
    <lineage>
        <taxon>Bacteria</taxon>
        <taxon>Bacillati</taxon>
        <taxon>Actinomycetota</taxon>
        <taxon>Actinomycetes</taxon>
        <taxon>Streptosporangiales</taxon>
        <taxon>Streptosporangiaceae</taxon>
        <taxon>Nonomuraea</taxon>
    </lineage>
</organism>
<reference evidence="1 2" key="1">
    <citation type="submission" date="2020-08" db="EMBL/GenBank/DDBJ databases">
        <title>Sequencing the genomes of 1000 actinobacteria strains.</title>
        <authorList>
            <person name="Klenk H.-P."/>
        </authorList>
    </citation>
    <scope>NUCLEOTIDE SEQUENCE [LARGE SCALE GENOMIC DNA]</scope>
    <source>
        <strain evidence="1 2">DSM 43768</strain>
    </source>
</reference>
<dbReference type="RefSeq" id="WP_185104056.1">
    <property type="nucleotide sequence ID" value="NZ_BAAAXY010000108.1"/>
</dbReference>
<evidence type="ECO:0000313" key="2">
    <source>
        <dbReference type="Proteomes" id="UP000565579"/>
    </source>
</evidence>
<accession>A0A7X0NUA1</accession>
<dbReference type="Proteomes" id="UP000565579">
    <property type="component" value="Unassembled WGS sequence"/>
</dbReference>
<protein>
    <submittedName>
        <fullName evidence="1">Uncharacterized protein</fullName>
    </submittedName>
</protein>
<evidence type="ECO:0000313" key="1">
    <source>
        <dbReference type="EMBL" id="MBB6549667.1"/>
    </source>
</evidence>
<dbReference type="AlphaFoldDB" id="A0A7X0NUA1"/>